<evidence type="ECO:0000313" key="3">
    <source>
        <dbReference type="Proteomes" id="UP000061546"/>
    </source>
</evidence>
<protein>
    <recommendedName>
        <fullName evidence="4">DUF2726 domain-containing protein</fullName>
    </recommendedName>
</protein>
<feature type="coiled-coil region" evidence="1">
    <location>
        <begin position="182"/>
        <end position="230"/>
    </location>
</feature>
<dbReference type="EMBL" id="CP012559">
    <property type="protein sequence ID" value="ALB28872.1"/>
    <property type="molecule type" value="Genomic_DNA"/>
</dbReference>
<gene>
    <name evidence="2" type="ORF">JP39_05575</name>
</gene>
<dbReference type="RefSeq" id="WP_041501625.1">
    <property type="nucleotide sequence ID" value="NZ_BJDV01000013.1"/>
</dbReference>
<organism evidence="2 3">
    <name type="scientific">Companilactobacillus heilongjiangensis</name>
    <dbReference type="NCBI Taxonomy" id="1074467"/>
    <lineage>
        <taxon>Bacteria</taxon>
        <taxon>Bacillati</taxon>
        <taxon>Bacillota</taxon>
        <taxon>Bacilli</taxon>
        <taxon>Lactobacillales</taxon>
        <taxon>Lactobacillaceae</taxon>
        <taxon>Companilactobacillus</taxon>
    </lineage>
</organism>
<dbReference type="KEGG" id="lhi:JP39_05575"/>
<evidence type="ECO:0008006" key="4">
    <source>
        <dbReference type="Google" id="ProtNLM"/>
    </source>
</evidence>
<evidence type="ECO:0000256" key="1">
    <source>
        <dbReference type="SAM" id="Coils"/>
    </source>
</evidence>
<dbReference type="Proteomes" id="UP000061546">
    <property type="component" value="Chromosome"/>
</dbReference>
<sequence>MIQPSVPESQIIGILNNLRIVFDRERTFPNLISKAENVLLPVDFALNINGFLAIIEYNGSQHYKAKNSSTGAHEALRRLSSNGTARLDYCNKNNIPLLIIHYKDKDRLVKIVSDFIEDVKNSLHGTTKSYTAHTKGYFKNIPYGTFEDSPTGPIKPIQVHKDDTLGYISLSNDAIVWTKKELNTLLARIRSYENKVNQYKSITADLVLTIDSLQHELKQKDAELSEQANSVAAESNSAVITTPEPKIKLKLVEDSKPIEIETQKFNGNFRKTSSTRGPLTNEARIFIKSLSEHHDTVTEIQKYLKDNYHESVSLPTLKKCLL</sequence>
<name>A0A0K2LC43_9LACO</name>
<proteinExistence type="predicted"/>
<dbReference type="AlphaFoldDB" id="A0A0K2LC43"/>
<dbReference type="OrthoDB" id="2300211at2"/>
<evidence type="ECO:0000313" key="2">
    <source>
        <dbReference type="EMBL" id="ALB28872.1"/>
    </source>
</evidence>
<reference evidence="2 3" key="1">
    <citation type="submission" date="2015-08" db="EMBL/GenBank/DDBJ databases">
        <title>Genomic sequence of Lactobacillus heilongjiangensis DSM 28069, isolated from Chinese traditional pickle.</title>
        <authorList>
            <person name="Jiang X."/>
            <person name="Zheng B."/>
            <person name="Cheng H."/>
        </authorList>
    </citation>
    <scope>NUCLEOTIDE SEQUENCE [LARGE SCALE GENOMIC DNA]</scope>
    <source>
        <strain evidence="2 3">DSM 28069</strain>
    </source>
</reference>
<keyword evidence="3" id="KW-1185">Reference proteome</keyword>
<keyword evidence="1" id="KW-0175">Coiled coil</keyword>
<accession>A0A0K2LC43</accession>